<dbReference type="GO" id="GO:0045503">
    <property type="term" value="F:dynein light chain binding"/>
    <property type="evidence" value="ECO:0007669"/>
    <property type="project" value="TreeGrafter"/>
</dbReference>
<evidence type="ECO:0000256" key="1">
    <source>
        <dbReference type="ARBA" id="ARBA00004496"/>
    </source>
</evidence>
<feature type="region of interest" description="Disordered" evidence="5">
    <location>
        <begin position="24"/>
        <end position="44"/>
    </location>
</feature>
<dbReference type="Gene3D" id="2.130.10.10">
    <property type="entry name" value="YVTN repeat-like/Quinoprotein amine dehydrogenase"/>
    <property type="match status" value="2"/>
</dbReference>
<dbReference type="GO" id="GO:0010970">
    <property type="term" value="P:transport along microtubule"/>
    <property type="evidence" value="ECO:0007669"/>
    <property type="project" value="TreeGrafter"/>
</dbReference>
<evidence type="ECO:0008006" key="8">
    <source>
        <dbReference type="Google" id="ProtNLM"/>
    </source>
</evidence>
<comment type="caution">
    <text evidence="6">The sequence shown here is derived from an EMBL/GenBank/DDBJ whole genome shotgun (WGS) entry which is preliminary data.</text>
</comment>
<keyword evidence="4" id="KW-0677">Repeat</keyword>
<dbReference type="Proteomes" id="UP001230188">
    <property type="component" value="Unassembled WGS sequence"/>
</dbReference>
<evidence type="ECO:0000256" key="5">
    <source>
        <dbReference type="SAM" id="MobiDB-lite"/>
    </source>
</evidence>
<comment type="subcellular location">
    <subcellularLocation>
        <location evidence="1">Cytoplasm</location>
    </subcellularLocation>
</comment>
<protein>
    <recommendedName>
        <fullName evidence="8">Cytoplasmic dynein intermediate chain</fullName>
    </recommendedName>
</protein>
<dbReference type="GO" id="GO:0045504">
    <property type="term" value="F:dynein heavy chain binding"/>
    <property type="evidence" value="ECO:0007669"/>
    <property type="project" value="TreeGrafter"/>
</dbReference>
<dbReference type="InterPro" id="IPR036322">
    <property type="entry name" value="WD40_repeat_dom_sf"/>
</dbReference>
<feature type="compositionally biased region" description="Basic and acidic residues" evidence="5">
    <location>
        <begin position="32"/>
        <end position="44"/>
    </location>
</feature>
<dbReference type="PANTHER" id="PTHR12442:SF22">
    <property type="entry name" value="CYTOPLASMIC DYNEIN 1 INTERMEDIATE CHAIN-RELATED"/>
    <property type="match status" value="1"/>
</dbReference>
<dbReference type="PANTHER" id="PTHR12442">
    <property type="entry name" value="DYNEIN INTERMEDIATE CHAIN"/>
    <property type="match status" value="1"/>
</dbReference>
<reference evidence="6" key="1">
    <citation type="submission" date="2023-01" db="EMBL/GenBank/DDBJ databases">
        <title>Metagenome sequencing of chrysophaentin producing Chrysophaeum taylorii.</title>
        <authorList>
            <person name="Davison J."/>
            <person name="Bewley C."/>
        </authorList>
    </citation>
    <scope>NUCLEOTIDE SEQUENCE</scope>
    <source>
        <strain evidence="6">NIES-1699</strain>
    </source>
</reference>
<evidence type="ECO:0000313" key="7">
    <source>
        <dbReference type="Proteomes" id="UP001230188"/>
    </source>
</evidence>
<dbReference type="AlphaFoldDB" id="A0AAD7UNH4"/>
<dbReference type="InterPro" id="IPR001680">
    <property type="entry name" value="WD40_rpt"/>
</dbReference>
<evidence type="ECO:0000256" key="2">
    <source>
        <dbReference type="ARBA" id="ARBA00022490"/>
    </source>
</evidence>
<name>A0AAD7UNH4_9STRA</name>
<organism evidence="6 7">
    <name type="scientific">Chrysophaeum taylorii</name>
    <dbReference type="NCBI Taxonomy" id="2483200"/>
    <lineage>
        <taxon>Eukaryota</taxon>
        <taxon>Sar</taxon>
        <taxon>Stramenopiles</taxon>
        <taxon>Ochrophyta</taxon>
        <taxon>Pelagophyceae</taxon>
        <taxon>Pelagomonadales</taxon>
        <taxon>Pelagomonadaceae</taxon>
        <taxon>Chrysophaeum</taxon>
    </lineage>
</organism>
<feature type="region of interest" description="Disordered" evidence="5">
    <location>
        <begin position="90"/>
        <end position="130"/>
    </location>
</feature>
<dbReference type="SUPFAM" id="SSF50978">
    <property type="entry name" value="WD40 repeat-like"/>
    <property type="match status" value="1"/>
</dbReference>
<accession>A0AAD7UNH4</accession>
<keyword evidence="2" id="KW-0963">Cytoplasm</keyword>
<dbReference type="GO" id="GO:0005737">
    <property type="term" value="C:cytoplasm"/>
    <property type="evidence" value="ECO:0007669"/>
    <property type="project" value="UniProtKB-SubCell"/>
</dbReference>
<proteinExistence type="predicted"/>
<keyword evidence="7" id="KW-1185">Reference proteome</keyword>
<dbReference type="InterPro" id="IPR050687">
    <property type="entry name" value="Dynein_IC"/>
</dbReference>
<feature type="compositionally biased region" description="Basic and acidic residues" evidence="5">
    <location>
        <begin position="97"/>
        <end position="106"/>
    </location>
</feature>
<dbReference type="InterPro" id="IPR015943">
    <property type="entry name" value="WD40/YVTN_repeat-like_dom_sf"/>
</dbReference>
<dbReference type="GO" id="GO:0005868">
    <property type="term" value="C:cytoplasmic dynein complex"/>
    <property type="evidence" value="ECO:0007669"/>
    <property type="project" value="TreeGrafter"/>
</dbReference>
<evidence type="ECO:0000256" key="4">
    <source>
        <dbReference type="ARBA" id="ARBA00022737"/>
    </source>
</evidence>
<gene>
    <name evidence="6" type="ORF">CTAYLR_003164</name>
</gene>
<feature type="compositionally biased region" description="Acidic residues" evidence="5">
    <location>
        <begin position="118"/>
        <end position="129"/>
    </location>
</feature>
<sequence length="559" mass="60842">MSSEKQARLKLLEEKRRRVEELRARKAQRARQKQEEPSYFPAEKKAEELRNFVTALLADERQQQQQQSVVEPLSPREPLVVPAERAAAVAAAPAASPREKRAEAYDKGTQTARRSVEEAEVVEEEDDEVPQTAVIEENTIRVVDESNLASFVERSSRLVERCLNESDVFDALRPPDFEAGPESPRATAEIVSREIASFSTKLATTEVAFAPHRPEMILSAYSDPGRSEFEFDGRLKLWCIGREVPERTLGCQSAIECAAFGVDPFIIFAGTYAGQLVSWDARTPSTLPTQRSPLDSRGPHGRPVHSLRVDADAVLTASKDGVIATWAPTQIQRPVERAQCRFRGEKTALPVSAMDLFEAPGHLLLGSEEGHVARTELVVGSGGHNKKSSAERLSSPHTGAVTSIAAHPAAAAASRQRLDDANGLRRSLFVATSLDWTASAWCGDELLAVLDHGTHACVADVAWSPARAPLFATASSDGDLCFWTLPDATLKSKYRASAAALNKLAWSADGRRLLVGDVAGTTKLFALNEEVARHDPREDARLDDALAANISIHLGGPES</sequence>
<evidence type="ECO:0000256" key="3">
    <source>
        <dbReference type="ARBA" id="ARBA00022574"/>
    </source>
</evidence>
<dbReference type="EMBL" id="JAQMWT010000024">
    <property type="protein sequence ID" value="KAJ8613691.1"/>
    <property type="molecule type" value="Genomic_DNA"/>
</dbReference>
<dbReference type="SMART" id="SM00320">
    <property type="entry name" value="WD40"/>
    <property type="match status" value="5"/>
</dbReference>
<keyword evidence="3" id="KW-0853">WD repeat</keyword>
<evidence type="ECO:0000313" key="6">
    <source>
        <dbReference type="EMBL" id="KAJ8613691.1"/>
    </source>
</evidence>